<dbReference type="SUPFAM" id="SSF53474">
    <property type="entry name" value="alpha/beta-Hydrolases"/>
    <property type="match status" value="1"/>
</dbReference>
<protein>
    <submittedName>
        <fullName evidence="4">Putative esterase</fullName>
    </submittedName>
</protein>
<dbReference type="Gene3D" id="1.25.40.10">
    <property type="entry name" value="Tetratricopeptide repeat domain"/>
    <property type="match status" value="1"/>
</dbReference>
<dbReference type="Pfam" id="PF00756">
    <property type="entry name" value="Esterase"/>
    <property type="match status" value="1"/>
</dbReference>
<organism evidence="4 5">
    <name type="scientific">Pseudoalteromonas tunicata D2</name>
    <dbReference type="NCBI Taxonomy" id="87626"/>
    <lineage>
        <taxon>Bacteria</taxon>
        <taxon>Pseudomonadati</taxon>
        <taxon>Pseudomonadota</taxon>
        <taxon>Gammaproteobacteria</taxon>
        <taxon>Alteromonadales</taxon>
        <taxon>Pseudoalteromonadaceae</taxon>
        <taxon>Pseudoalteromonas</taxon>
    </lineage>
</organism>
<proteinExistence type="inferred from homology"/>
<dbReference type="AlphaFoldDB" id="A4CF07"/>
<dbReference type="OrthoDB" id="9784036at2"/>
<evidence type="ECO:0000313" key="5">
    <source>
        <dbReference type="Proteomes" id="UP000006201"/>
    </source>
</evidence>
<dbReference type="InterPro" id="IPR011990">
    <property type="entry name" value="TPR-like_helical_dom_sf"/>
</dbReference>
<evidence type="ECO:0000313" key="4">
    <source>
        <dbReference type="EMBL" id="EAR26682.1"/>
    </source>
</evidence>
<feature type="chain" id="PRO_5002667315" evidence="3">
    <location>
        <begin position="19"/>
        <end position="411"/>
    </location>
</feature>
<dbReference type="SUPFAM" id="SSF48452">
    <property type="entry name" value="TPR-like"/>
    <property type="match status" value="1"/>
</dbReference>
<evidence type="ECO:0000256" key="1">
    <source>
        <dbReference type="ARBA" id="ARBA00005622"/>
    </source>
</evidence>
<dbReference type="STRING" id="87626.PTD2_17122"/>
<keyword evidence="2" id="KW-0378">Hydrolase</keyword>
<comment type="caution">
    <text evidence="4">The sequence shown here is derived from an EMBL/GenBank/DDBJ whole genome shotgun (WGS) entry which is preliminary data.</text>
</comment>
<accession>A4CF07</accession>
<keyword evidence="5" id="KW-1185">Reference proteome</keyword>
<evidence type="ECO:0000256" key="2">
    <source>
        <dbReference type="ARBA" id="ARBA00022801"/>
    </source>
</evidence>
<evidence type="ECO:0000256" key="3">
    <source>
        <dbReference type="SAM" id="SignalP"/>
    </source>
</evidence>
<dbReference type="PANTHER" id="PTHR40841:SF2">
    <property type="entry name" value="SIDEROPHORE-DEGRADING ESTERASE (EUROFUNG)"/>
    <property type="match status" value="1"/>
</dbReference>
<dbReference type="GO" id="GO:0016788">
    <property type="term" value="F:hydrolase activity, acting on ester bonds"/>
    <property type="evidence" value="ECO:0007669"/>
    <property type="project" value="TreeGrafter"/>
</dbReference>
<dbReference type="Gene3D" id="3.40.50.1820">
    <property type="entry name" value="alpha/beta hydrolase"/>
    <property type="match status" value="1"/>
</dbReference>
<dbReference type="eggNOG" id="COG2819">
    <property type="taxonomic scope" value="Bacteria"/>
</dbReference>
<dbReference type="InterPro" id="IPR029058">
    <property type="entry name" value="AB_hydrolase_fold"/>
</dbReference>
<dbReference type="EMBL" id="AAOH01000010">
    <property type="protein sequence ID" value="EAR26682.1"/>
    <property type="molecule type" value="Genomic_DNA"/>
</dbReference>
<dbReference type="InterPro" id="IPR052558">
    <property type="entry name" value="Siderophore_Hydrolase_D"/>
</dbReference>
<reference evidence="4 5" key="1">
    <citation type="submission" date="2006-02" db="EMBL/GenBank/DDBJ databases">
        <authorList>
            <person name="Moran M.A."/>
            <person name="Kjelleberg S."/>
            <person name="Egan S."/>
            <person name="Saunders N."/>
            <person name="Thomas T."/>
            <person name="Ferriera S."/>
            <person name="Johnson J."/>
            <person name="Kravitz S."/>
            <person name="Halpern A."/>
            <person name="Remington K."/>
            <person name="Beeson K."/>
            <person name="Tran B."/>
            <person name="Rogers Y.-H."/>
            <person name="Friedman R."/>
            <person name="Venter J.C."/>
        </authorList>
    </citation>
    <scope>NUCLEOTIDE SEQUENCE [LARGE SCALE GENOMIC DNA]</scope>
    <source>
        <strain evidence="4 5">D2</strain>
    </source>
</reference>
<feature type="signal peptide" evidence="3">
    <location>
        <begin position="1"/>
        <end position="18"/>
    </location>
</feature>
<dbReference type="HOGENOM" id="CLU_039834_0_1_6"/>
<name>A4CF07_9GAMM</name>
<dbReference type="PANTHER" id="PTHR40841">
    <property type="entry name" value="SIDEROPHORE TRIACETYLFUSARININE C ESTERASE"/>
    <property type="match status" value="1"/>
</dbReference>
<comment type="similarity">
    <text evidence="1">Belongs to the esterase D family.</text>
</comment>
<dbReference type="InterPro" id="IPR000801">
    <property type="entry name" value="Esterase-like"/>
</dbReference>
<dbReference type="Proteomes" id="UP000006201">
    <property type="component" value="Unassembled WGS sequence"/>
</dbReference>
<dbReference type="RefSeq" id="WP_009840666.1">
    <property type="nucleotide sequence ID" value="NZ_CH959302.1"/>
</dbReference>
<sequence length="411" mass="47504">MRILILVLMLSFCSGVMAKTPLIMGYSDSHISKVFGQERRYMVALPEQYQVNSRHYPTLYIIDADFQFQHVAATVNNLARMGKIPPMIVVGIATQGNQDYLKSNTWPSELEGDEFGGAAIFAQYLQQELIPLIEQTYRTNTQRALAGYSLGGLTVMQNLLDETSPFNAFLAFSPSLWYDDYGYKKKFEAQVKNINRQNKPLFISLANEQGMGVRPLVELLKNKSLVNFKWQFKEYPKETHYSTALPALYDGLLFLAPDYFIDLDQMMKQKDYLALFALFEAKKSLWTGFNFEWLQSYTLSKYFFASKQSDSIPEALNWIKEHFADSYNEVLINFALGYNKKQQAEQAKNLLLSIEKTSLENAKWHYQIALSYQQLGDNKLASQHHQQALQLAQIQQLESWECWELEPYLTF</sequence>
<keyword evidence="3" id="KW-0732">Signal</keyword>
<gene>
    <name evidence="4" type="ORF">PTD2_17122</name>
</gene>
<dbReference type="ESTHER" id="9gamm-a4cf07">
    <property type="family name" value="A85-IroE-IroD-Fes-Yiel"/>
</dbReference>